<comment type="caution">
    <text evidence="1">The sequence shown here is derived from an EMBL/GenBank/DDBJ whole genome shotgun (WGS) entry which is preliminary data.</text>
</comment>
<dbReference type="EMBL" id="LASV01000576">
    <property type="protein sequence ID" value="KKA17701.1"/>
    <property type="molecule type" value="Genomic_DNA"/>
</dbReference>
<reference evidence="1 2" key="1">
    <citation type="submission" date="2015-04" db="EMBL/GenBank/DDBJ databases">
        <authorList>
            <person name="Heijne W.H."/>
            <person name="Fedorova N.D."/>
            <person name="Nierman W.C."/>
            <person name="Vollebregt A.W."/>
            <person name="Zhao Z."/>
            <person name="Wu L."/>
            <person name="Kumar M."/>
            <person name="Stam H."/>
            <person name="van den Berg M.A."/>
            <person name="Pel H.J."/>
        </authorList>
    </citation>
    <scope>NUCLEOTIDE SEQUENCE [LARGE SCALE GENOMIC DNA]</scope>
    <source>
        <strain evidence="1 2">CBS 393.64</strain>
    </source>
</reference>
<evidence type="ECO:0000313" key="1">
    <source>
        <dbReference type="EMBL" id="KKA17701.1"/>
    </source>
</evidence>
<proteinExistence type="predicted"/>
<dbReference type="RefSeq" id="XP_013324313.1">
    <property type="nucleotide sequence ID" value="XM_013468859.1"/>
</dbReference>
<evidence type="ECO:0000313" key="2">
    <source>
        <dbReference type="Proteomes" id="UP000053958"/>
    </source>
</evidence>
<gene>
    <name evidence="1" type="ORF">T310_8355</name>
</gene>
<protein>
    <submittedName>
        <fullName evidence="1">Uncharacterized protein</fullName>
    </submittedName>
</protein>
<accession>A0A0F4YIL5</accession>
<sequence>MDPQQRIMVDTSYQAFENAGFKLPRSKYEFGLCLFEQPRRFAHRLSGSAEWHIMIIRSVRQYRQIYTLHALIGSRNAVVIVDNALHYLNSTDSTATIALWTSVWGDQPASLEYIITSQEQKFCMSWDASGHRLLCGRNKQRNNSGNCVPSLPLGQSATKTASVASSNASSGFERGRCSAFPGQAKRIMGSGQETLQGYFSANGIEYHWDRYPSPGMLRDPEY</sequence>
<dbReference type="Proteomes" id="UP000053958">
    <property type="component" value="Unassembled WGS sequence"/>
</dbReference>
<dbReference type="GeneID" id="25320615"/>
<dbReference type="AlphaFoldDB" id="A0A0F4YIL5"/>
<keyword evidence="2" id="KW-1185">Reference proteome</keyword>
<organism evidence="1 2">
    <name type="scientific">Rasamsonia emersonii (strain ATCC 16479 / CBS 393.64 / IMI 116815)</name>
    <dbReference type="NCBI Taxonomy" id="1408163"/>
    <lineage>
        <taxon>Eukaryota</taxon>
        <taxon>Fungi</taxon>
        <taxon>Dikarya</taxon>
        <taxon>Ascomycota</taxon>
        <taxon>Pezizomycotina</taxon>
        <taxon>Eurotiomycetes</taxon>
        <taxon>Eurotiomycetidae</taxon>
        <taxon>Eurotiales</taxon>
        <taxon>Trichocomaceae</taxon>
        <taxon>Rasamsonia</taxon>
    </lineage>
</organism>
<name>A0A0F4YIL5_RASE3</name>